<dbReference type="Pfam" id="PF10069">
    <property type="entry name" value="DICT"/>
    <property type="match status" value="1"/>
</dbReference>
<dbReference type="InterPro" id="IPR035919">
    <property type="entry name" value="EAL_sf"/>
</dbReference>
<dbReference type="InterPro" id="IPR001633">
    <property type="entry name" value="EAL_dom"/>
</dbReference>
<dbReference type="RefSeq" id="WP_328856155.1">
    <property type="nucleotide sequence ID" value="NZ_CP108021.1"/>
</dbReference>
<feature type="domain" description="EAL" evidence="1">
    <location>
        <begin position="1"/>
        <end position="204"/>
    </location>
</feature>
<dbReference type="Gene3D" id="3.20.20.450">
    <property type="entry name" value="EAL domain"/>
    <property type="match status" value="1"/>
</dbReference>
<evidence type="ECO:0000259" key="2">
    <source>
        <dbReference type="Pfam" id="PF10069"/>
    </source>
</evidence>
<dbReference type="EMBL" id="CP108021">
    <property type="protein sequence ID" value="WUM18531.1"/>
    <property type="molecule type" value="Genomic_DNA"/>
</dbReference>
<dbReference type="Proteomes" id="UP001432128">
    <property type="component" value="Chromosome"/>
</dbReference>
<feature type="domain" description="DICT" evidence="2">
    <location>
        <begin position="246"/>
        <end position="350"/>
    </location>
</feature>
<name>A0AAU4JXN6_9NOCA</name>
<dbReference type="KEGG" id="whr:OG579_12305"/>
<dbReference type="SUPFAM" id="SSF141868">
    <property type="entry name" value="EAL domain-like"/>
    <property type="match status" value="1"/>
</dbReference>
<dbReference type="AlphaFoldDB" id="A0AAU4JXN6"/>
<organism evidence="3 4">
    <name type="scientific">Williamsia herbipolensis</name>
    <dbReference type="NCBI Taxonomy" id="1603258"/>
    <lineage>
        <taxon>Bacteria</taxon>
        <taxon>Bacillati</taxon>
        <taxon>Actinomycetota</taxon>
        <taxon>Actinomycetes</taxon>
        <taxon>Mycobacteriales</taxon>
        <taxon>Nocardiaceae</taxon>
        <taxon>Williamsia</taxon>
    </lineage>
</organism>
<sequence>MQFAPVRRLTDGALAAAELQVRGPAGSALSTAESLRHAARLMQQEHILDHHKFAFAATEQAQTIADILPLLVTVDLDSVDDDDLEPSLERLAVSVQPDEMLHSPQRTMAKVAAARRAGRVICVDGLGVSEYAITMLALIEPDVIITGPELLTRTTEPDMARLAHALAAHVERSHAVVIAEGVDSVALKMAALTVGATYGLGDLYPPVKDPAEFGDEAIVPLPEAPVWSTPETGPTTPYAIGSAVHRPRRGTKHLLIEMSKSLEAQASAAGAAVVVLGTFQHAKFFTLLTAKRWKELAENAGLAGVYGVGLVNMIDGNVQHAPLDPDDPLADEWNVAVLGPHFCALLAARDLHDEGPDLERTFDFVQTYDRMTVTQAVHSILSRFTVV</sequence>
<evidence type="ECO:0000313" key="4">
    <source>
        <dbReference type="Proteomes" id="UP001432128"/>
    </source>
</evidence>
<accession>A0AAU4JXN6</accession>
<dbReference type="Pfam" id="PF00563">
    <property type="entry name" value="EAL"/>
    <property type="match status" value="1"/>
</dbReference>
<gene>
    <name evidence="3" type="ORF">OG579_12305</name>
</gene>
<reference evidence="3 4" key="1">
    <citation type="submission" date="2022-10" db="EMBL/GenBank/DDBJ databases">
        <title>The complete genomes of actinobacterial strains from the NBC collection.</title>
        <authorList>
            <person name="Joergensen T.S."/>
            <person name="Alvarez Arevalo M."/>
            <person name="Sterndorff E.B."/>
            <person name="Faurdal D."/>
            <person name="Vuksanovic O."/>
            <person name="Mourched A.-S."/>
            <person name="Charusanti P."/>
            <person name="Shaw S."/>
            <person name="Blin K."/>
            <person name="Weber T."/>
        </authorList>
    </citation>
    <scope>NUCLEOTIDE SEQUENCE [LARGE SCALE GENOMIC DNA]</scope>
    <source>
        <strain evidence="3 4">NBC_00319</strain>
    </source>
</reference>
<protein>
    <submittedName>
        <fullName evidence="3">EAL domain-containing protein</fullName>
    </submittedName>
</protein>
<dbReference type="InterPro" id="IPR019278">
    <property type="entry name" value="DICT_dom"/>
</dbReference>
<keyword evidence="4" id="KW-1185">Reference proteome</keyword>
<evidence type="ECO:0000259" key="1">
    <source>
        <dbReference type="Pfam" id="PF00563"/>
    </source>
</evidence>
<evidence type="ECO:0000313" key="3">
    <source>
        <dbReference type="EMBL" id="WUM18531.1"/>
    </source>
</evidence>
<proteinExistence type="predicted"/>